<feature type="transmembrane region" description="Helical" evidence="1">
    <location>
        <begin position="66"/>
        <end position="90"/>
    </location>
</feature>
<dbReference type="InterPro" id="IPR013767">
    <property type="entry name" value="PAS_fold"/>
</dbReference>
<dbReference type="InterPro" id="IPR043128">
    <property type="entry name" value="Rev_trsase/Diguanyl_cyclase"/>
</dbReference>
<protein>
    <submittedName>
        <fullName evidence="5">PAS domain S-box-containing protein/diguanylate cyclase (GGDEF) domain-containing protein</fullName>
    </submittedName>
</protein>
<dbReference type="RefSeq" id="WP_179636772.1">
    <property type="nucleotide sequence ID" value="NZ_OBEK01000001.1"/>
</dbReference>
<keyword evidence="1" id="KW-1133">Transmembrane helix</keyword>
<dbReference type="PROSITE" id="PS50113">
    <property type="entry name" value="PAC"/>
    <property type="match status" value="1"/>
</dbReference>
<feature type="transmembrane region" description="Helical" evidence="1">
    <location>
        <begin position="9"/>
        <end position="28"/>
    </location>
</feature>
<dbReference type="InterPro" id="IPR025152">
    <property type="entry name" value="DUF4084"/>
</dbReference>
<evidence type="ECO:0000256" key="1">
    <source>
        <dbReference type="SAM" id="Phobius"/>
    </source>
</evidence>
<dbReference type="InterPro" id="IPR029787">
    <property type="entry name" value="Nucleotide_cyclase"/>
</dbReference>
<dbReference type="CDD" id="cd01949">
    <property type="entry name" value="GGDEF"/>
    <property type="match status" value="1"/>
</dbReference>
<feature type="domain" description="PAS" evidence="2">
    <location>
        <begin position="338"/>
        <end position="408"/>
    </location>
</feature>
<dbReference type="NCBIfam" id="TIGR00254">
    <property type="entry name" value="GGDEF"/>
    <property type="match status" value="1"/>
</dbReference>
<keyword evidence="6" id="KW-1185">Reference proteome</keyword>
<dbReference type="PANTHER" id="PTHR44757">
    <property type="entry name" value="DIGUANYLATE CYCLASE DGCP"/>
    <property type="match status" value="1"/>
</dbReference>
<feature type="transmembrane region" description="Helical" evidence="1">
    <location>
        <begin position="167"/>
        <end position="189"/>
    </location>
</feature>
<dbReference type="InterPro" id="IPR000160">
    <property type="entry name" value="GGDEF_dom"/>
</dbReference>
<feature type="transmembrane region" description="Helical" evidence="1">
    <location>
        <begin position="272"/>
        <end position="290"/>
    </location>
</feature>
<dbReference type="CDD" id="cd00130">
    <property type="entry name" value="PAS"/>
    <property type="match status" value="1"/>
</dbReference>
<name>A0A285N1L7_9BACI</name>
<dbReference type="Pfam" id="PF13321">
    <property type="entry name" value="DUF4084"/>
    <property type="match status" value="1"/>
</dbReference>
<dbReference type="SMART" id="SM00091">
    <property type="entry name" value="PAS"/>
    <property type="match status" value="1"/>
</dbReference>
<evidence type="ECO:0000313" key="5">
    <source>
        <dbReference type="EMBL" id="SNZ03364.1"/>
    </source>
</evidence>
<feature type="domain" description="PAC" evidence="3">
    <location>
        <begin position="410"/>
        <end position="461"/>
    </location>
</feature>
<dbReference type="InterPro" id="IPR000014">
    <property type="entry name" value="PAS"/>
</dbReference>
<dbReference type="PROSITE" id="PS50112">
    <property type="entry name" value="PAS"/>
    <property type="match status" value="1"/>
</dbReference>
<dbReference type="AlphaFoldDB" id="A0A285N1L7"/>
<dbReference type="NCBIfam" id="TIGR00229">
    <property type="entry name" value="sensory_box"/>
    <property type="match status" value="1"/>
</dbReference>
<dbReference type="Proteomes" id="UP000219356">
    <property type="component" value="Unassembled WGS sequence"/>
</dbReference>
<dbReference type="SMART" id="SM00267">
    <property type="entry name" value="GGDEF"/>
    <property type="match status" value="1"/>
</dbReference>
<feature type="transmembrane region" description="Helical" evidence="1">
    <location>
        <begin position="233"/>
        <end position="251"/>
    </location>
</feature>
<feature type="transmembrane region" description="Helical" evidence="1">
    <location>
        <begin position="135"/>
        <end position="155"/>
    </location>
</feature>
<dbReference type="SUPFAM" id="SSF55073">
    <property type="entry name" value="Nucleotide cyclase"/>
    <property type="match status" value="1"/>
</dbReference>
<evidence type="ECO:0000259" key="2">
    <source>
        <dbReference type="PROSITE" id="PS50112"/>
    </source>
</evidence>
<feature type="transmembrane region" description="Helical" evidence="1">
    <location>
        <begin position="34"/>
        <end position="54"/>
    </location>
</feature>
<keyword evidence="1" id="KW-0472">Membrane</keyword>
<keyword evidence="1" id="KW-0812">Transmembrane</keyword>
<dbReference type="PANTHER" id="PTHR44757:SF2">
    <property type="entry name" value="BIOFILM ARCHITECTURE MAINTENANCE PROTEIN MBAA"/>
    <property type="match status" value="1"/>
</dbReference>
<organism evidence="5 6">
    <name type="scientific">Terribacillus aidingensis</name>
    <dbReference type="NCBI Taxonomy" id="586416"/>
    <lineage>
        <taxon>Bacteria</taxon>
        <taxon>Bacillati</taxon>
        <taxon>Bacillota</taxon>
        <taxon>Bacilli</taxon>
        <taxon>Bacillales</taxon>
        <taxon>Bacillaceae</taxon>
        <taxon>Terribacillus</taxon>
    </lineage>
</organism>
<feature type="transmembrane region" description="Helical" evidence="1">
    <location>
        <begin position="106"/>
        <end position="123"/>
    </location>
</feature>
<dbReference type="GO" id="GO:0006355">
    <property type="term" value="P:regulation of DNA-templated transcription"/>
    <property type="evidence" value="ECO:0007669"/>
    <property type="project" value="InterPro"/>
</dbReference>
<reference evidence="6" key="1">
    <citation type="submission" date="2017-09" db="EMBL/GenBank/DDBJ databases">
        <authorList>
            <person name="Varghese N."/>
            <person name="Submissions S."/>
        </authorList>
    </citation>
    <scope>NUCLEOTIDE SEQUENCE [LARGE SCALE GENOMIC DNA]</scope>
    <source>
        <strain evidence="6">CGMCC 1.8913</strain>
    </source>
</reference>
<dbReference type="InterPro" id="IPR035965">
    <property type="entry name" value="PAS-like_dom_sf"/>
</dbReference>
<dbReference type="InterPro" id="IPR052155">
    <property type="entry name" value="Biofilm_reg_signaling"/>
</dbReference>
<dbReference type="Gene3D" id="3.30.450.20">
    <property type="entry name" value="PAS domain"/>
    <property type="match status" value="1"/>
</dbReference>
<feature type="transmembrane region" description="Helical" evidence="1">
    <location>
        <begin position="201"/>
        <end position="221"/>
    </location>
</feature>
<dbReference type="EMBL" id="OBEK01000001">
    <property type="protein sequence ID" value="SNZ03364.1"/>
    <property type="molecule type" value="Genomic_DNA"/>
</dbReference>
<dbReference type="Pfam" id="PF00990">
    <property type="entry name" value="GGDEF"/>
    <property type="match status" value="1"/>
</dbReference>
<gene>
    <name evidence="5" type="ORF">SAMN05421503_0343</name>
</gene>
<accession>A0A285N1L7</accession>
<dbReference type="Gene3D" id="3.30.70.270">
    <property type="match status" value="1"/>
</dbReference>
<dbReference type="SUPFAM" id="SSF55785">
    <property type="entry name" value="PYP-like sensor domain (PAS domain)"/>
    <property type="match status" value="1"/>
</dbReference>
<feature type="domain" description="GGDEF" evidence="4">
    <location>
        <begin position="490"/>
        <end position="623"/>
    </location>
</feature>
<proteinExistence type="predicted"/>
<dbReference type="InterPro" id="IPR000700">
    <property type="entry name" value="PAS-assoc_C"/>
</dbReference>
<evidence type="ECO:0000259" key="4">
    <source>
        <dbReference type="PROSITE" id="PS50887"/>
    </source>
</evidence>
<sequence>MLHPSYKQLPFVFIFSYMLVYYTWITLFQHHDVWLTWGGNLLCLIACFVAAFWLQKTALSETDKTLRLFWLLLTAAMYCAFLAEFVWMIIENILGKAIPVPGLPDIFYILQYLLYLAAFFYKIMIDRKNNHSTSFLFDVLIILTVASTFSWHFLIVPMLTTGDVSSLALGVSLIYPVGDLALLFGAFVLFYSPQQIGSRHVITIIFVGLQIQVISDTLYLYLVSNDSYYSGNWIDPLIMLANLLIGYAGLLHRQNTLQHHSKTENYITQKNWSHLLYPYISVTILFAFMMQHSSKFDAITVGSGLSILLVISRQLIIIRENQKLVQEISVKAEAIETNEQRYKSLFKHHPDSVFSLDLNGRIEDTNEAGVDLLGYSQEELIGATSDTFAEPAHKTTVRKHIAQMKEGVPLSYEFGVHSKSGSYHYISMTNIPILVRNKLVGIFGIGKDITLNKQNEEKIHYLAYHDPLTGLANRSLFEASLKKAITDQAQSFALMFLDLDDFKKVNDTAGHRIGDKLLMSVADRLKACVRESDIVARNGGDEFTILLQPLKSPEEADNMAADILAALREKHIVDGHILYNMPSIGVAIHPQDGLTISELMNSADQAMYEVKLNGKGSYKFYNS</sequence>
<evidence type="ECO:0000313" key="6">
    <source>
        <dbReference type="Proteomes" id="UP000219356"/>
    </source>
</evidence>
<evidence type="ECO:0000259" key="3">
    <source>
        <dbReference type="PROSITE" id="PS50113"/>
    </source>
</evidence>
<dbReference type="Pfam" id="PF00989">
    <property type="entry name" value="PAS"/>
    <property type="match status" value="1"/>
</dbReference>
<dbReference type="PROSITE" id="PS50887">
    <property type="entry name" value="GGDEF"/>
    <property type="match status" value="1"/>
</dbReference>